<dbReference type="Pfam" id="PF16701">
    <property type="entry name" value="Ad_Cy_reg"/>
    <property type="match status" value="1"/>
</dbReference>
<evidence type="ECO:0000256" key="1">
    <source>
        <dbReference type="ARBA" id="ARBA00005381"/>
    </source>
</evidence>
<organism evidence="4 5">
    <name type="scientific">Amycolatopsis cihanbeyliensis</name>
    <dbReference type="NCBI Taxonomy" id="1128664"/>
    <lineage>
        <taxon>Bacteria</taxon>
        <taxon>Bacillati</taxon>
        <taxon>Actinomycetota</taxon>
        <taxon>Actinomycetes</taxon>
        <taxon>Pseudonocardiales</taxon>
        <taxon>Pseudonocardiaceae</taxon>
        <taxon>Amycolatopsis</taxon>
    </lineage>
</organism>
<dbReference type="InterPro" id="IPR050697">
    <property type="entry name" value="Adenylyl/Guanylyl_Cyclase_3/4"/>
</dbReference>
<evidence type="ECO:0000313" key="4">
    <source>
        <dbReference type="EMBL" id="TQI94550.1"/>
    </source>
</evidence>
<dbReference type="GO" id="GO:0004016">
    <property type="term" value="F:adenylate cyclase activity"/>
    <property type="evidence" value="ECO:0007669"/>
    <property type="project" value="UniProtKB-ARBA"/>
</dbReference>
<dbReference type="GO" id="GO:0035556">
    <property type="term" value="P:intracellular signal transduction"/>
    <property type="evidence" value="ECO:0007669"/>
    <property type="project" value="InterPro"/>
</dbReference>
<dbReference type="InterPro" id="IPR032026">
    <property type="entry name" value="Ad_Cy_reg"/>
</dbReference>
<dbReference type="GO" id="GO:0006171">
    <property type="term" value="P:cAMP biosynthetic process"/>
    <property type="evidence" value="ECO:0007669"/>
    <property type="project" value="TreeGrafter"/>
</dbReference>
<name>A0A542CUR6_AMYCI</name>
<dbReference type="PANTHER" id="PTHR43081:SF19">
    <property type="entry name" value="PH-SENSITIVE ADENYLATE CYCLASE RV1264"/>
    <property type="match status" value="1"/>
</dbReference>
<evidence type="ECO:0000313" key="5">
    <source>
        <dbReference type="Proteomes" id="UP000320876"/>
    </source>
</evidence>
<feature type="compositionally biased region" description="Low complexity" evidence="2">
    <location>
        <begin position="351"/>
        <end position="370"/>
    </location>
</feature>
<sequence>MADERGAEPDTGELQQRLERILLGGRRKYTRLQVAEKSGVPEERSRRLWRALGFATVPDDEVVFTDADVEAVRIADGLIEAGLIDPAVEASVTRALGQHLSRLAEWQVDLLWTMILENEDLRNNERQIARLVDQLLPELERVQTFVWRRHLAAYAGRALAAPGEELETRTEVVGFVDMVGYTRLTRRVDEAELSDILDRFEAVAAEVIAEHHGRVVKMIGDEVLFVADTPTDGAEIALSLTERTNADDELPLVRAGLASGRILSRFGDVYGSVVNLAARLTSLARPGTILVDRAMTEALTGNAAYELRSKRPVSVRGYNRLRPSALRRARKGSAGFASSQQLTAELLGLSRPAASDKAASPDAPGAARPARPTPRPRRRKRR</sequence>
<keyword evidence="5" id="KW-1185">Reference proteome</keyword>
<evidence type="ECO:0000256" key="2">
    <source>
        <dbReference type="SAM" id="MobiDB-lite"/>
    </source>
</evidence>
<protein>
    <submittedName>
        <fullName evidence="4">Adenylate cyclase</fullName>
    </submittedName>
</protein>
<dbReference type="SUPFAM" id="SSF55073">
    <property type="entry name" value="Nucleotide cyclase"/>
    <property type="match status" value="1"/>
</dbReference>
<comment type="similarity">
    <text evidence="1">Belongs to the adenylyl cyclase class-3 family.</text>
</comment>
<dbReference type="SMART" id="SM00044">
    <property type="entry name" value="CYCc"/>
    <property type="match status" value="1"/>
</dbReference>
<dbReference type="InterPro" id="IPR001054">
    <property type="entry name" value="A/G_cyclase"/>
</dbReference>
<dbReference type="CDD" id="cd07302">
    <property type="entry name" value="CHD"/>
    <property type="match status" value="1"/>
</dbReference>
<reference evidence="4 5" key="1">
    <citation type="submission" date="2019-06" db="EMBL/GenBank/DDBJ databases">
        <title>Sequencing the genomes of 1000 actinobacteria strains.</title>
        <authorList>
            <person name="Klenk H.-P."/>
        </authorList>
    </citation>
    <scope>NUCLEOTIDE SEQUENCE [LARGE SCALE GENOMIC DNA]</scope>
    <source>
        <strain evidence="4 5">DSM 45679</strain>
    </source>
</reference>
<dbReference type="Pfam" id="PF00211">
    <property type="entry name" value="Guanylate_cyc"/>
    <property type="match status" value="1"/>
</dbReference>
<dbReference type="PANTHER" id="PTHR43081">
    <property type="entry name" value="ADENYLATE CYCLASE, TERMINAL-DIFFERENTIATION SPECIFIC-RELATED"/>
    <property type="match status" value="1"/>
</dbReference>
<accession>A0A542CUR6</accession>
<dbReference type="EMBL" id="VFML01000002">
    <property type="protein sequence ID" value="TQI94550.1"/>
    <property type="molecule type" value="Genomic_DNA"/>
</dbReference>
<feature type="region of interest" description="Disordered" evidence="2">
    <location>
        <begin position="347"/>
        <end position="382"/>
    </location>
</feature>
<dbReference type="OrthoDB" id="310836at2"/>
<evidence type="ECO:0000259" key="3">
    <source>
        <dbReference type="PROSITE" id="PS50125"/>
    </source>
</evidence>
<comment type="caution">
    <text evidence="4">The sequence shown here is derived from an EMBL/GenBank/DDBJ whole genome shotgun (WGS) entry which is preliminary data.</text>
</comment>
<dbReference type="PROSITE" id="PS50125">
    <property type="entry name" value="GUANYLATE_CYCLASE_2"/>
    <property type="match status" value="1"/>
</dbReference>
<dbReference type="RefSeq" id="WP_142003768.1">
    <property type="nucleotide sequence ID" value="NZ_VFML01000002.1"/>
</dbReference>
<gene>
    <name evidence="4" type="ORF">FB471_6716</name>
</gene>
<dbReference type="InterPro" id="IPR029787">
    <property type="entry name" value="Nucleotide_cyclase"/>
</dbReference>
<proteinExistence type="inferred from homology"/>
<dbReference type="Gene3D" id="3.30.70.1230">
    <property type="entry name" value="Nucleotide cyclase"/>
    <property type="match status" value="1"/>
</dbReference>
<dbReference type="Proteomes" id="UP000320876">
    <property type="component" value="Unassembled WGS sequence"/>
</dbReference>
<feature type="domain" description="Guanylate cyclase" evidence="3">
    <location>
        <begin position="172"/>
        <end position="281"/>
    </location>
</feature>
<dbReference type="AlphaFoldDB" id="A0A542CUR6"/>